<name>A0ABW5AF67_9BRAD</name>
<comment type="function">
    <text evidence="5">Guanylyltransferase that catalyzes the activation of (2R)-3-phosphoglycerate (3PG) as 3-[(R)-glyceryl]-diphospho-5'-guanosine, via the condensation of 3PG with GTP. It is involved in the biosynthesis of a derivative of the hydride carrier cofactor coenzyme F420, 3PG-F420.</text>
</comment>
<dbReference type="Proteomes" id="UP001597314">
    <property type="component" value="Unassembled WGS sequence"/>
</dbReference>
<comment type="pathway">
    <text evidence="5">Cofactor biosynthesis; coenzyme F420 biosynthesis.</text>
</comment>
<keyword evidence="7" id="KW-1185">Reference proteome</keyword>
<evidence type="ECO:0000256" key="5">
    <source>
        <dbReference type="HAMAP-Rule" id="MF_02114"/>
    </source>
</evidence>
<organism evidence="6 7">
    <name type="scientific">Rhodoplanes azumiensis</name>
    <dbReference type="NCBI Taxonomy" id="1897628"/>
    <lineage>
        <taxon>Bacteria</taxon>
        <taxon>Pseudomonadati</taxon>
        <taxon>Pseudomonadota</taxon>
        <taxon>Alphaproteobacteria</taxon>
        <taxon>Hyphomicrobiales</taxon>
        <taxon>Nitrobacteraceae</taxon>
        <taxon>Rhodoplanes</taxon>
    </lineage>
</organism>
<dbReference type="GO" id="GO:0043814">
    <property type="term" value="F:phospholactate guanylyltransferase activity"/>
    <property type="evidence" value="ECO:0007669"/>
    <property type="project" value="UniProtKB-EC"/>
</dbReference>
<keyword evidence="1 5" id="KW-0808">Transferase</keyword>
<protein>
    <recommendedName>
        <fullName evidence="5">3-phospho-D-glycerate guanylyltransferase</fullName>
        <shortName evidence="5">3PG guanylyltransferase</shortName>
        <ecNumber evidence="5">2.7.7.106</ecNumber>
    </recommendedName>
</protein>
<comment type="catalytic activity">
    <reaction evidence="5">
        <text>(2R)-3-phosphoglycerate + GTP + H(+) = 3-[(R)-glyceryl]-diphospho-5'-guanosine + diphosphate</text>
        <dbReference type="Rhea" id="RHEA:63440"/>
        <dbReference type="ChEBI" id="CHEBI:15378"/>
        <dbReference type="ChEBI" id="CHEBI:33019"/>
        <dbReference type="ChEBI" id="CHEBI:37565"/>
        <dbReference type="ChEBI" id="CHEBI:58272"/>
        <dbReference type="ChEBI" id="CHEBI:147306"/>
        <dbReference type="EC" id="2.7.7.106"/>
    </reaction>
</comment>
<dbReference type="EMBL" id="JBHUIW010000004">
    <property type="protein sequence ID" value="MFD2181568.1"/>
    <property type="molecule type" value="Genomic_DNA"/>
</dbReference>
<reference evidence="7" key="1">
    <citation type="journal article" date="2019" name="Int. J. Syst. Evol. Microbiol.">
        <title>The Global Catalogue of Microorganisms (GCM) 10K type strain sequencing project: providing services to taxonomists for standard genome sequencing and annotation.</title>
        <authorList>
            <consortium name="The Broad Institute Genomics Platform"/>
            <consortium name="The Broad Institute Genome Sequencing Center for Infectious Disease"/>
            <person name="Wu L."/>
            <person name="Ma J."/>
        </authorList>
    </citation>
    <scope>NUCLEOTIDE SEQUENCE [LARGE SCALE GENOMIC DNA]</scope>
    <source>
        <strain evidence="7">CGMCC 1.6774</strain>
    </source>
</reference>
<keyword evidence="3 5" id="KW-0547">Nucleotide-binding</keyword>
<dbReference type="EC" id="2.7.7.106" evidence="5"/>
<dbReference type="SUPFAM" id="SSF53448">
    <property type="entry name" value="Nucleotide-diphospho-sugar transferases"/>
    <property type="match status" value="1"/>
</dbReference>
<proteinExistence type="inferred from homology"/>
<dbReference type="Pfam" id="PF01983">
    <property type="entry name" value="CofC"/>
    <property type="match status" value="1"/>
</dbReference>
<evidence type="ECO:0000313" key="6">
    <source>
        <dbReference type="EMBL" id="MFD2181568.1"/>
    </source>
</evidence>
<dbReference type="NCBIfam" id="TIGR03552">
    <property type="entry name" value="F420_cofC"/>
    <property type="match status" value="1"/>
</dbReference>
<dbReference type="HAMAP" id="MF_02114">
    <property type="entry name" value="CofC"/>
    <property type="match status" value="1"/>
</dbReference>
<dbReference type="PANTHER" id="PTHR40392">
    <property type="entry name" value="2-PHOSPHO-L-LACTATE GUANYLYLTRANSFERASE"/>
    <property type="match status" value="1"/>
</dbReference>
<comment type="caution">
    <text evidence="6">The sequence shown here is derived from an EMBL/GenBank/DDBJ whole genome shotgun (WGS) entry which is preliminary data.</text>
</comment>
<evidence type="ECO:0000313" key="7">
    <source>
        <dbReference type="Proteomes" id="UP001597314"/>
    </source>
</evidence>
<evidence type="ECO:0000256" key="1">
    <source>
        <dbReference type="ARBA" id="ARBA00022679"/>
    </source>
</evidence>
<dbReference type="InterPro" id="IPR029044">
    <property type="entry name" value="Nucleotide-diphossugar_trans"/>
</dbReference>
<dbReference type="PANTHER" id="PTHR40392:SF1">
    <property type="entry name" value="2-PHOSPHO-L-LACTATE GUANYLYLTRANSFERASE"/>
    <property type="match status" value="1"/>
</dbReference>
<evidence type="ECO:0000256" key="3">
    <source>
        <dbReference type="ARBA" id="ARBA00022741"/>
    </source>
</evidence>
<comment type="similarity">
    <text evidence="5">Belongs to the CofC family.</text>
</comment>
<dbReference type="Gene3D" id="3.90.550.10">
    <property type="entry name" value="Spore Coat Polysaccharide Biosynthesis Protein SpsA, Chain A"/>
    <property type="match status" value="1"/>
</dbReference>
<keyword evidence="2 5" id="KW-0548">Nucleotidyltransferase</keyword>
<dbReference type="InterPro" id="IPR002835">
    <property type="entry name" value="CofC"/>
</dbReference>
<sequence>MSRADRICADRICAVVPIKGVVGAKQRLAAVLDAETRSALALAMAEDVLEVLSAVPELFRVLVVTADATAAALARNYGAEVTDVQASEGHTGAVTGGARRLAREGVALITLPGDLPLLAPADVSRVIAAHRAACADGRPGFTISPARDFQGSNAILMTPADAVPLRFGSNSFYPHLDAARNAGITPTVVEVPGIGFDIDEPHDLADFLITNAPTRAGRLVAALGPDFSARLAVHLERAAPTGMEAGE</sequence>
<dbReference type="RefSeq" id="WP_378476760.1">
    <property type="nucleotide sequence ID" value="NZ_JBHUIW010000004.1"/>
</dbReference>
<evidence type="ECO:0000256" key="4">
    <source>
        <dbReference type="ARBA" id="ARBA00023134"/>
    </source>
</evidence>
<keyword evidence="4 5" id="KW-0342">GTP-binding</keyword>
<gene>
    <name evidence="6" type="primary">cofC</name>
    <name evidence="5" type="synonym">fbiD</name>
    <name evidence="6" type="ORF">ACFSOX_05335</name>
</gene>
<accession>A0ABW5AF67</accession>
<evidence type="ECO:0000256" key="2">
    <source>
        <dbReference type="ARBA" id="ARBA00022695"/>
    </source>
</evidence>